<sequence>MLVSAGRLVLRDEDVKPIAASILAQCVCDALAHLYLENFLGAMVSIIPMVDALLSLVCKDVLICDLRLLLVKFSRVEEIM</sequence>
<protein>
    <submittedName>
        <fullName evidence="1">Uncharacterized protein</fullName>
    </submittedName>
</protein>
<reference evidence="1" key="1">
    <citation type="submission" date="2022-02" db="EMBL/GenBank/DDBJ databases">
        <authorList>
            <person name="Henning P.M."/>
            <person name="McCubbin A.G."/>
            <person name="Shore J.S."/>
        </authorList>
    </citation>
    <scope>NUCLEOTIDE SEQUENCE</scope>
    <source>
        <strain evidence="1">F60SS</strain>
        <tissue evidence="1">Leaves</tissue>
    </source>
</reference>
<dbReference type="EMBL" id="JAKUCV010005182">
    <property type="protein sequence ID" value="KAJ4832182.1"/>
    <property type="molecule type" value="Genomic_DNA"/>
</dbReference>
<dbReference type="AlphaFoldDB" id="A0A9Q0FIR6"/>
<organism evidence="1 2">
    <name type="scientific">Turnera subulata</name>
    <dbReference type="NCBI Taxonomy" id="218843"/>
    <lineage>
        <taxon>Eukaryota</taxon>
        <taxon>Viridiplantae</taxon>
        <taxon>Streptophyta</taxon>
        <taxon>Embryophyta</taxon>
        <taxon>Tracheophyta</taxon>
        <taxon>Spermatophyta</taxon>
        <taxon>Magnoliopsida</taxon>
        <taxon>eudicotyledons</taxon>
        <taxon>Gunneridae</taxon>
        <taxon>Pentapetalae</taxon>
        <taxon>rosids</taxon>
        <taxon>fabids</taxon>
        <taxon>Malpighiales</taxon>
        <taxon>Passifloraceae</taxon>
        <taxon>Turnera</taxon>
    </lineage>
</organism>
<comment type="caution">
    <text evidence="1">The sequence shown here is derived from an EMBL/GenBank/DDBJ whole genome shotgun (WGS) entry which is preliminary data.</text>
</comment>
<dbReference type="Proteomes" id="UP001141552">
    <property type="component" value="Unassembled WGS sequence"/>
</dbReference>
<keyword evidence="2" id="KW-1185">Reference proteome</keyword>
<reference evidence="1" key="2">
    <citation type="journal article" date="2023" name="Plants (Basel)">
        <title>Annotation of the Turnera subulata (Passifloraceae) Draft Genome Reveals the S-Locus Evolved after the Divergence of Turneroideae from Passifloroideae in a Stepwise Manner.</title>
        <authorList>
            <person name="Henning P.M."/>
            <person name="Roalson E.H."/>
            <person name="Mir W."/>
            <person name="McCubbin A.G."/>
            <person name="Shore J.S."/>
        </authorList>
    </citation>
    <scope>NUCLEOTIDE SEQUENCE</scope>
    <source>
        <strain evidence="1">F60SS</strain>
    </source>
</reference>
<evidence type="ECO:0000313" key="2">
    <source>
        <dbReference type="Proteomes" id="UP001141552"/>
    </source>
</evidence>
<gene>
    <name evidence="1" type="ORF">Tsubulata_009001</name>
</gene>
<proteinExistence type="predicted"/>
<accession>A0A9Q0FIR6</accession>
<name>A0A9Q0FIR6_9ROSI</name>
<evidence type="ECO:0000313" key="1">
    <source>
        <dbReference type="EMBL" id="KAJ4832182.1"/>
    </source>
</evidence>